<gene>
    <name evidence="11" type="ORF">PPACK8108_LOCUS21926</name>
</gene>
<keyword evidence="3 7" id="KW-0863">Zinc-finger</keyword>
<dbReference type="Gene3D" id="1.10.287.110">
    <property type="entry name" value="DnaJ domain"/>
    <property type="match status" value="1"/>
</dbReference>
<dbReference type="CDD" id="cd06257">
    <property type="entry name" value="DnaJ"/>
    <property type="match status" value="1"/>
</dbReference>
<dbReference type="SMART" id="SM00271">
    <property type="entry name" value="DnaJ"/>
    <property type="match status" value="1"/>
</dbReference>
<dbReference type="FunFam" id="1.10.287.110:FF:000081">
    <property type="entry name" value="Chaperone DnaJ"/>
    <property type="match status" value="1"/>
</dbReference>
<dbReference type="GO" id="GO:0005737">
    <property type="term" value="C:cytoplasm"/>
    <property type="evidence" value="ECO:0007669"/>
    <property type="project" value="TreeGrafter"/>
</dbReference>
<dbReference type="PRINTS" id="PR00625">
    <property type="entry name" value="JDOMAIN"/>
</dbReference>
<dbReference type="SUPFAM" id="SSF46565">
    <property type="entry name" value="Chaperone J-domain"/>
    <property type="match status" value="1"/>
</dbReference>
<name>A0AAV0BL67_PHAPC</name>
<dbReference type="PANTHER" id="PTHR43096:SF52">
    <property type="entry name" value="DNAJ HOMOLOG 1, MITOCHONDRIAL-RELATED"/>
    <property type="match status" value="1"/>
</dbReference>
<keyword evidence="4 7" id="KW-0862">Zinc</keyword>
<dbReference type="InterPro" id="IPR018253">
    <property type="entry name" value="DnaJ_domain_CS"/>
</dbReference>
<reference evidence="11" key="1">
    <citation type="submission" date="2022-06" db="EMBL/GenBank/DDBJ databases">
        <authorList>
            <consortium name="SYNGENTA / RWTH Aachen University"/>
        </authorList>
    </citation>
    <scope>NUCLEOTIDE SEQUENCE</scope>
</reference>
<dbReference type="FunFam" id="2.10.230.10:FF:000002">
    <property type="entry name" value="Molecular chaperone DnaJ"/>
    <property type="match status" value="1"/>
</dbReference>
<dbReference type="Proteomes" id="UP001153365">
    <property type="component" value="Unassembled WGS sequence"/>
</dbReference>
<dbReference type="NCBIfam" id="NF008035">
    <property type="entry name" value="PRK10767.1"/>
    <property type="match status" value="1"/>
</dbReference>
<dbReference type="InterPro" id="IPR012724">
    <property type="entry name" value="DnaJ"/>
</dbReference>
<accession>A0AAV0BL67</accession>
<dbReference type="GO" id="GO:0008270">
    <property type="term" value="F:zinc ion binding"/>
    <property type="evidence" value="ECO:0007669"/>
    <property type="project" value="UniProtKB-KW"/>
</dbReference>
<feature type="compositionally biased region" description="Basic and acidic residues" evidence="8">
    <location>
        <begin position="462"/>
        <end position="496"/>
    </location>
</feature>
<evidence type="ECO:0000256" key="7">
    <source>
        <dbReference type="PROSITE-ProRule" id="PRU00546"/>
    </source>
</evidence>
<dbReference type="PROSITE" id="PS00636">
    <property type="entry name" value="DNAJ_1"/>
    <property type="match status" value="1"/>
</dbReference>
<dbReference type="EMBL" id="CALTRL010005842">
    <property type="protein sequence ID" value="CAH7687182.1"/>
    <property type="molecule type" value="Genomic_DNA"/>
</dbReference>
<evidence type="ECO:0000313" key="12">
    <source>
        <dbReference type="Proteomes" id="UP001153365"/>
    </source>
</evidence>
<dbReference type="SUPFAM" id="SSF49493">
    <property type="entry name" value="HSP40/DnaJ peptide-binding domain"/>
    <property type="match status" value="2"/>
</dbReference>
<evidence type="ECO:0000259" key="10">
    <source>
        <dbReference type="PROSITE" id="PS51188"/>
    </source>
</evidence>
<dbReference type="Pfam" id="PF01556">
    <property type="entry name" value="DnaJ_C"/>
    <property type="match status" value="1"/>
</dbReference>
<dbReference type="CDD" id="cd10719">
    <property type="entry name" value="DnaJ_zf"/>
    <property type="match status" value="1"/>
</dbReference>
<evidence type="ECO:0000256" key="1">
    <source>
        <dbReference type="ARBA" id="ARBA00022723"/>
    </source>
</evidence>
<evidence type="ECO:0000256" key="4">
    <source>
        <dbReference type="ARBA" id="ARBA00022833"/>
    </source>
</evidence>
<dbReference type="Pfam" id="PF00226">
    <property type="entry name" value="DnaJ"/>
    <property type="match status" value="1"/>
</dbReference>
<proteinExistence type="inferred from homology"/>
<feature type="zinc finger region" description="CR-type" evidence="7">
    <location>
        <begin position="236"/>
        <end position="317"/>
    </location>
</feature>
<dbReference type="GO" id="GO:0042026">
    <property type="term" value="P:protein refolding"/>
    <property type="evidence" value="ECO:0007669"/>
    <property type="project" value="TreeGrafter"/>
</dbReference>
<evidence type="ECO:0000256" key="3">
    <source>
        <dbReference type="ARBA" id="ARBA00022771"/>
    </source>
</evidence>
<keyword evidence="12" id="KW-1185">Reference proteome</keyword>
<dbReference type="Gene3D" id="2.10.230.10">
    <property type="entry name" value="Heat shock protein DnaJ, cysteine-rich domain"/>
    <property type="match status" value="1"/>
</dbReference>
<dbReference type="PROSITE" id="PS51188">
    <property type="entry name" value="ZF_CR"/>
    <property type="match status" value="1"/>
</dbReference>
<dbReference type="GO" id="GO:0051082">
    <property type="term" value="F:unfolded protein binding"/>
    <property type="evidence" value="ECO:0007669"/>
    <property type="project" value="InterPro"/>
</dbReference>
<dbReference type="SUPFAM" id="SSF57938">
    <property type="entry name" value="DnaJ/Hsp40 cysteine-rich domain"/>
    <property type="match status" value="1"/>
</dbReference>
<dbReference type="HAMAP" id="MF_01152">
    <property type="entry name" value="DnaJ"/>
    <property type="match status" value="1"/>
</dbReference>
<feature type="domain" description="CR-type" evidence="10">
    <location>
        <begin position="236"/>
        <end position="317"/>
    </location>
</feature>
<keyword evidence="5" id="KW-0143">Chaperone</keyword>
<dbReference type="GO" id="GO:0005524">
    <property type="term" value="F:ATP binding"/>
    <property type="evidence" value="ECO:0007669"/>
    <property type="project" value="InterPro"/>
</dbReference>
<dbReference type="InterPro" id="IPR036410">
    <property type="entry name" value="HSP_DnaJ_Cys-rich_dom_sf"/>
</dbReference>
<dbReference type="InterPro" id="IPR002939">
    <property type="entry name" value="DnaJ_C"/>
</dbReference>
<dbReference type="PROSITE" id="PS50076">
    <property type="entry name" value="DNAJ_2"/>
    <property type="match status" value="1"/>
</dbReference>
<dbReference type="PANTHER" id="PTHR43096">
    <property type="entry name" value="DNAJ HOMOLOG 1, MITOCHONDRIAL-RELATED"/>
    <property type="match status" value="1"/>
</dbReference>
<feature type="domain" description="J" evidence="9">
    <location>
        <begin position="91"/>
        <end position="155"/>
    </location>
</feature>
<evidence type="ECO:0000259" key="9">
    <source>
        <dbReference type="PROSITE" id="PS50076"/>
    </source>
</evidence>
<evidence type="ECO:0000256" key="5">
    <source>
        <dbReference type="ARBA" id="ARBA00023186"/>
    </source>
</evidence>
<dbReference type="FunFam" id="2.60.260.20:FF:000005">
    <property type="entry name" value="Chaperone protein dnaJ 1, mitochondrial"/>
    <property type="match status" value="1"/>
</dbReference>
<evidence type="ECO:0000256" key="2">
    <source>
        <dbReference type="ARBA" id="ARBA00022737"/>
    </source>
</evidence>
<evidence type="ECO:0000256" key="6">
    <source>
        <dbReference type="ARBA" id="ARBA00072890"/>
    </source>
</evidence>
<dbReference type="InterPro" id="IPR036869">
    <property type="entry name" value="J_dom_sf"/>
</dbReference>
<sequence length="516" mass="55914">MPPRLVGKAIVSKQFQLSKPASNLSRLERTKQSGQCHRQINLCCRSFRPNRHGQNYSDAYLNRTASRSACTKPKYDHRAFHSSRNNFSSKDPYATLGVKKDASQSDVKKAYYSLAKKFHPDVNKDSGAKERYQDIQEAYDILGDEQKRTTYDRFGPISQQPGFDPNAFSSGSGGFGAGGSPFGDMFGGDASDVFSSLFGAFGGRAGGSRGGQQNQVFVGEDLEVSITIPFTEMAKGTNRKVTINPIVDCPTCEGSGTKNGAKPQTCKACNGTGTVTFMVQSGFTMASTCQSCGGSGTKIADKDLCASCGGVGKVRDRKDVPVKIPAGVEDGMKIKILGQGNAAVGGGKNSRPGDLYVRVNVTPSRIFRRQGSNIYTEIKIPFHIALLGGTVRVPTLEKEVEVQVPRGTQPGEELVLKGRGVKHLYKEWLGDLIVKFNVALPRSLTPEQREAMESYVAATEGTRTESVRKTESSSVDSEKSSESCKKKEEKVDESTRGTDSTGDENKEDRPEQRTAL</sequence>
<dbReference type="AlphaFoldDB" id="A0AAV0BL67"/>
<dbReference type="InterPro" id="IPR001305">
    <property type="entry name" value="HSP_DnaJ_Cys-rich_dom"/>
</dbReference>
<dbReference type="InterPro" id="IPR001623">
    <property type="entry name" value="DnaJ_domain"/>
</dbReference>
<dbReference type="GO" id="GO:0009408">
    <property type="term" value="P:response to heat"/>
    <property type="evidence" value="ECO:0007669"/>
    <property type="project" value="InterPro"/>
</dbReference>
<protein>
    <recommendedName>
        <fullName evidence="6">DnaJ homolog 1, mitochondrial</fullName>
    </recommendedName>
</protein>
<keyword evidence="1 7" id="KW-0479">Metal-binding</keyword>
<dbReference type="GO" id="GO:0031072">
    <property type="term" value="F:heat shock protein binding"/>
    <property type="evidence" value="ECO:0007669"/>
    <property type="project" value="InterPro"/>
</dbReference>
<organism evidence="11 12">
    <name type="scientific">Phakopsora pachyrhizi</name>
    <name type="common">Asian soybean rust disease fungus</name>
    <dbReference type="NCBI Taxonomy" id="170000"/>
    <lineage>
        <taxon>Eukaryota</taxon>
        <taxon>Fungi</taxon>
        <taxon>Dikarya</taxon>
        <taxon>Basidiomycota</taxon>
        <taxon>Pucciniomycotina</taxon>
        <taxon>Pucciniomycetes</taxon>
        <taxon>Pucciniales</taxon>
        <taxon>Phakopsoraceae</taxon>
        <taxon>Phakopsora</taxon>
    </lineage>
</organism>
<evidence type="ECO:0000313" key="11">
    <source>
        <dbReference type="EMBL" id="CAH7687182.1"/>
    </source>
</evidence>
<keyword evidence="2" id="KW-0677">Repeat</keyword>
<dbReference type="InterPro" id="IPR008971">
    <property type="entry name" value="HSP40/DnaJ_pept-bd"/>
</dbReference>
<comment type="caution">
    <text evidence="11">The sequence shown here is derived from an EMBL/GenBank/DDBJ whole genome shotgun (WGS) entry which is preliminary data.</text>
</comment>
<dbReference type="Gene3D" id="2.60.260.20">
    <property type="entry name" value="Urease metallochaperone UreE, N-terminal domain"/>
    <property type="match status" value="2"/>
</dbReference>
<feature type="compositionally biased region" description="Basic and acidic residues" evidence="8">
    <location>
        <begin position="503"/>
        <end position="516"/>
    </location>
</feature>
<feature type="region of interest" description="Disordered" evidence="8">
    <location>
        <begin position="451"/>
        <end position="516"/>
    </location>
</feature>
<dbReference type="CDD" id="cd10747">
    <property type="entry name" value="DnaJ_C"/>
    <property type="match status" value="1"/>
</dbReference>
<dbReference type="Pfam" id="PF00684">
    <property type="entry name" value="DnaJ_CXXCXGXG"/>
    <property type="match status" value="1"/>
</dbReference>
<evidence type="ECO:0000256" key="8">
    <source>
        <dbReference type="SAM" id="MobiDB-lite"/>
    </source>
</evidence>